<evidence type="ECO:0000256" key="1">
    <source>
        <dbReference type="ARBA" id="ARBA00010748"/>
    </source>
</evidence>
<dbReference type="GO" id="GO:0016151">
    <property type="term" value="F:nickel cation binding"/>
    <property type="evidence" value="ECO:0007669"/>
    <property type="project" value="UniProtKB-UniRule"/>
</dbReference>
<accession>A0A3D8I7E8</accession>
<evidence type="ECO:0000256" key="5">
    <source>
        <dbReference type="HAMAP-Rule" id="MF_00213"/>
    </source>
</evidence>
<keyword evidence="2 5" id="KW-0533">Nickel</keyword>
<dbReference type="GO" id="GO:0008270">
    <property type="term" value="F:zinc ion binding"/>
    <property type="evidence" value="ECO:0007669"/>
    <property type="project" value="UniProtKB-UniRule"/>
</dbReference>
<evidence type="ECO:0000313" key="7">
    <source>
        <dbReference type="Proteomes" id="UP000256599"/>
    </source>
</evidence>
<comment type="caution">
    <text evidence="6">The sequence shown here is derived from an EMBL/GenBank/DDBJ whole genome shotgun (WGS) entry which is preliminary data.</text>
</comment>
<comment type="function">
    <text evidence="5">Involved in the maturation of [NiFe] hydrogenases. Required for nickel insertion into the metal center of the hydrogenase.</text>
</comment>
<evidence type="ECO:0000256" key="3">
    <source>
        <dbReference type="ARBA" id="ARBA00022723"/>
    </source>
</evidence>
<reference evidence="6 7" key="1">
    <citation type="submission" date="2018-04" db="EMBL/GenBank/DDBJ databases">
        <title>Novel Campyloabacter and Helicobacter Species and Strains.</title>
        <authorList>
            <person name="Mannion A.J."/>
            <person name="Shen Z."/>
            <person name="Fox J.G."/>
        </authorList>
    </citation>
    <scope>NUCLEOTIDE SEQUENCE [LARGE SCALE GENOMIC DNA]</scope>
    <source>
        <strain evidence="6 7">MIT 98-6070</strain>
    </source>
</reference>
<name>A0A3D8I7E8_9HELI</name>
<dbReference type="AlphaFoldDB" id="A0A3D8I7E8"/>
<feature type="binding site" evidence="5">
    <location>
        <position position="77"/>
    </location>
    <ligand>
        <name>Zn(2+)</name>
        <dbReference type="ChEBI" id="CHEBI:29105"/>
    </ligand>
</feature>
<keyword evidence="4 5" id="KW-0862">Zinc</keyword>
<dbReference type="OrthoDB" id="9800361at2"/>
<gene>
    <name evidence="5" type="primary">hypA</name>
    <name evidence="6" type="ORF">CQA63_00935</name>
</gene>
<evidence type="ECO:0000256" key="2">
    <source>
        <dbReference type="ARBA" id="ARBA00022596"/>
    </source>
</evidence>
<dbReference type="GO" id="GO:0051604">
    <property type="term" value="P:protein maturation"/>
    <property type="evidence" value="ECO:0007669"/>
    <property type="project" value="InterPro"/>
</dbReference>
<dbReference type="Pfam" id="PF01155">
    <property type="entry name" value="HypA"/>
    <property type="match status" value="1"/>
</dbReference>
<dbReference type="NCBIfam" id="TIGR00100">
    <property type="entry name" value="hypA"/>
    <property type="match status" value="1"/>
</dbReference>
<dbReference type="Proteomes" id="UP000256599">
    <property type="component" value="Unassembled WGS sequence"/>
</dbReference>
<dbReference type="PANTHER" id="PTHR34535:SF3">
    <property type="entry name" value="HYDROGENASE MATURATION FACTOR HYPA"/>
    <property type="match status" value="1"/>
</dbReference>
<dbReference type="Gene3D" id="3.30.2320.80">
    <property type="match status" value="1"/>
</dbReference>
<dbReference type="EMBL" id="NXLR01000001">
    <property type="protein sequence ID" value="RDU61100.1"/>
    <property type="molecule type" value="Genomic_DNA"/>
</dbReference>
<feature type="binding site" evidence="5">
    <location>
        <position position="91"/>
    </location>
    <ligand>
        <name>Zn(2+)</name>
        <dbReference type="ChEBI" id="CHEBI:29105"/>
    </ligand>
</feature>
<proteinExistence type="inferred from homology"/>
<sequence>MHEYSIVAQLIDMCQSHALQHKASSIAKVRIAIGERSGVDEALIKSAFESFRLESPLCQNAQLEIEYQEVALYCEDCGHNFSAKDRIYSICPLCQSNKVTITQGKELHLLSLELDVQAP</sequence>
<dbReference type="InterPro" id="IPR020538">
    <property type="entry name" value="Hydgase_Ni_incorp_HypA/HybF_CS"/>
</dbReference>
<feature type="binding site" evidence="5">
    <location>
        <position position="2"/>
    </location>
    <ligand>
        <name>Ni(2+)</name>
        <dbReference type="ChEBI" id="CHEBI:49786"/>
    </ligand>
</feature>
<dbReference type="NCBIfam" id="NF001839">
    <property type="entry name" value="PRK00564.1"/>
    <property type="match status" value="1"/>
</dbReference>
<dbReference type="RefSeq" id="WP_104699162.1">
    <property type="nucleotide sequence ID" value="NZ_FZPP01000003.1"/>
</dbReference>
<protein>
    <recommendedName>
        <fullName evidence="5">Hydrogenase maturation factor HypA</fullName>
    </recommendedName>
</protein>
<dbReference type="InterPro" id="IPR000688">
    <property type="entry name" value="HypA/HybF"/>
</dbReference>
<dbReference type="PROSITE" id="PS01249">
    <property type="entry name" value="HYPA"/>
    <property type="match status" value="1"/>
</dbReference>
<feature type="binding site" evidence="5">
    <location>
        <position position="74"/>
    </location>
    <ligand>
        <name>Zn(2+)</name>
        <dbReference type="ChEBI" id="CHEBI:29105"/>
    </ligand>
</feature>
<dbReference type="HAMAP" id="MF_00213">
    <property type="entry name" value="HypA_HybF"/>
    <property type="match status" value="1"/>
</dbReference>
<keyword evidence="3 5" id="KW-0479">Metal-binding</keyword>
<evidence type="ECO:0000313" key="6">
    <source>
        <dbReference type="EMBL" id="RDU61100.1"/>
    </source>
</evidence>
<feature type="binding site" evidence="5">
    <location>
        <position position="94"/>
    </location>
    <ligand>
        <name>Zn(2+)</name>
        <dbReference type="ChEBI" id="CHEBI:29105"/>
    </ligand>
</feature>
<dbReference type="PIRSF" id="PIRSF004761">
    <property type="entry name" value="Hydrgn_mat_HypA"/>
    <property type="match status" value="1"/>
</dbReference>
<evidence type="ECO:0000256" key="4">
    <source>
        <dbReference type="ARBA" id="ARBA00022833"/>
    </source>
</evidence>
<keyword evidence="7" id="KW-1185">Reference proteome</keyword>
<dbReference type="PANTHER" id="PTHR34535">
    <property type="entry name" value="HYDROGENASE MATURATION FACTOR HYPA"/>
    <property type="match status" value="1"/>
</dbReference>
<comment type="similarity">
    <text evidence="1 5">Belongs to the HypA/HybF family.</text>
</comment>
<organism evidence="6 7">
    <name type="scientific">Helicobacter marmotae</name>
    <dbReference type="NCBI Taxonomy" id="152490"/>
    <lineage>
        <taxon>Bacteria</taxon>
        <taxon>Pseudomonadati</taxon>
        <taxon>Campylobacterota</taxon>
        <taxon>Epsilonproteobacteria</taxon>
        <taxon>Campylobacterales</taxon>
        <taxon>Helicobacteraceae</taxon>
        <taxon>Helicobacter</taxon>
    </lineage>
</organism>